<name>A0AAU7UE72_9DEIO</name>
<reference evidence="2" key="1">
    <citation type="submission" date="2024-06" db="EMBL/GenBank/DDBJ databases">
        <title>Draft Genome Sequence of Deinococcus sonorensis Type Strain KR-87, a Biofilm Producing Representative of the Genus Deinococcus.</title>
        <authorList>
            <person name="Boren L.S."/>
            <person name="Grosso R.A."/>
            <person name="Hugenberg-Cox A.N."/>
            <person name="Hill J.T.E."/>
            <person name="Albert C.M."/>
            <person name="Tuohy J.M."/>
        </authorList>
    </citation>
    <scope>NUCLEOTIDE SEQUENCE</scope>
    <source>
        <strain evidence="2">KR-87</strain>
    </source>
</reference>
<sequence>MTQKRRGRGPKVEPAGADGVAQLTAHRPLTLLEVQEKSDLDALMASPKLSVHILARLDDHFALVQPDAQERLLTALRKAGHTPRVSEGT</sequence>
<dbReference type="EMBL" id="CP158299">
    <property type="protein sequence ID" value="XBV86746.1"/>
    <property type="molecule type" value="Genomic_DNA"/>
</dbReference>
<evidence type="ECO:0000256" key="1">
    <source>
        <dbReference type="SAM" id="MobiDB-lite"/>
    </source>
</evidence>
<dbReference type="RefSeq" id="WP_350244824.1">
    <property type="nucleotide sequence ID" value="NZ_CP158299.1"/>
</dbReference>
<dbReference type="AlphaFoldDB" id="A0AAU7UE72"/>
<organism evidence="2">
    <name type="scientific">Deinococcus sonorensis KR-87</name>
    <dbReference type="NCBI Taxonomy" id="694439"/>
    <lineage>
        <taxon>Bacteria</taxon>
        <taxon>Thermotogati</taxon>
        <taxon>Deinococcota</taxon>
        <taxon>Deinococci</taxon>
        <taxon>Deinococcales</taxon>
        <taxon>Deinococcaceae</taxon>
        <taxon>Deinococcus</taxon>
    </lineage>
</organism>
<accession>A0AAU7UE72</accession>
<gene>
    <name evidence="2" type="ORF">ABOD76_10670</name>
</gene>
<proteinExistence type="predicted"/>
<feature type="region of interest" description="Disordered" evidence="1">
    <location>
        <begin position="1"/>
        <end position="21"/>
    </location>
</feature>
<evidence type="ECO:0000313" key="2">
    <source>
        <dbReference type="EMBL" id="XBV86746.1"/>
    </source>
</evidence>
<protein>
    <submittedName>
        <fullName evidence="2">Uncharacterized protein</fullName>
    </submittedName>
</protein>
<dbReference type="KEGG" id="dsc:ABOD76_10670"/>